<dbReference type="Proteomes" id="UP000606008">
    <property type="component" value="Unassembled WGS sequence"/>
</dbReference>
<gene>
    <name evidence="13" type="ORF">F7231_11815</name>
</gene>
<feature type="transmembrane region" description="Helical" evidence="12">
    <location>
        <begin position="190"/>
        <end position="208"/>
    </location>
</feature>
<evidence type="ECO:0000313" key="13">
    <source>
        <dbReference type="EMBL" id="NID10857.1"/>
    </source>
</evidence>
<feature type="transmembrane region" description="Helical" evidence="12">
    <location>
        <begin position="470"/>
        <end position="488"/>
    </location>
</feature>
<feature type="transmembrane region" description="Helical" evidence="12">
    <location>
        <begin position="242"/>
        <end position="259"/>
    </location>
</feature>
<dbReference type="RefSeq" id="WP_085413777.1">
    <property type="nucleotide sequence ID" value="NZ_WAEL01000004.1"/>
</dbReference>
<comment type="caution">
    <text evidence="13">The sequence shown here is derived from an EMBL/GenBank/DDBJ whole genome shotgun (WGS) entry which is preliminary data.</text>
</comment>
<keyword evidence="14" id="KW-1185">Reference proteome</keyword>
<evidence type="ECO:0000256" key="3">
    <source>
        <dbReference type="ARBA" id="ARBA00022448"/>
    </source>
</evidence>
<keyword evidence="3" id="KW-0813">Transport</keyword>
<dbReference type="CDD" id="cd10326">
    <property type="entry name" value="SLC5sbd_NIS-like"/>
    <property type="match status" value="1"/>
</dbReference>
<evidence type="ECO:0000256" key="4">
    <source>
        <dbReference type="ARBA" id="ARBA00022475"/>
    </source>
</evidence>
<feature type="transmembrane region" description="Helical" evidence="12">
    <location>
        <begin position="78"/>
        <end position="106"/>
    </location>
</feature>
<keyword evidence="8" id="KW-0406">Ion transport</keyword>
<feature type="transmembrane region" description="Helical" evidence="12">
    <location>
        <begin position="280"/>
        <end position="304"/>
    </location>
</feature>
<dbReference type="PANTHER" id="PTHR42985">
    <property type="entry name" value="SODIUM-COUPLED MONOCARBOXYLATE TRANSPORTER"/>
    <property type="match status" value="1"/>
</dbReference>
<keyword evidence="7" id="KW-0915">Sodium</keyword>
<comment type="subcellular location">
    <subcellularLocation>
        <location evidence="1">Cell membrane</location>
        <topology evidence="1">Multi-pass membrane protein</topology>
    </subcellularLocation>
</comment>
<evidence type="ECO:0000256" key="6">
    <source>
        <dbReference type="ARBA" id="ARBA00022989"/>
    </source>
</evidence>
<accession>A0ABX0QFP6</accession>
<evidence type="ECO:0000256" key="1">
    <source>
        <dbReference type="ARBA" id="ARBA00004651"/>
    </source>
</evidence>
<evidence type="ECO:0000256" key="10">
    <source>
        <dbReference type="ARBA" id="ARBA00023201"/>
    </source>
</evidence>
<feature type="transmembrane region" description="Helical" evidence="12">
    <location>
        <begin position="437"/>
        <end position="458"/>
    </location>
</feature>
<sequence length="500" mass="55909">MNSTIALVILIAYFAMLITVSFYTSRGADTNTFFTANRQSPWYLVAFAMIGTSLSGVTFISVPGAVGGIFKGFEGYKGFFYFQVVLGYIIGYYVIATVLMPMYYRLNLISIYGYLEKRFGFWSYKTGAGFFLLARTVGSAVRLYVAAGVLQLAIFNDLGIPFSASVAITILLIWLYTFKGGVKTIIITDTLQTTFLVTAVMLTIVLISRDLNMSFSEVTTAIKTSPYSQIFYFENINDPRHFLKQFISGIFIAIVMTGLDQDLMQKNLTCKNIGEAQKNMFWFTITLTIVNFMFLCLGALLYIYATTRGIALPAKTDELYPLLALNHFGPIVGITFLLGITAATYASSDSALTALTTSFCIDFMDVEKKPETERARIKHWVHIGFSVLFWIVIVIFNRLNSGDVITAVFDLAGYTYGPLLGLYTFGLFNNRPVRDRWVPLVCVLSPLVTYYVNAHSAAWFNGYTFSFERLLLNGLFTYLGLWVLSINAPDRVPKVAASVR</sequence>
<feature type="transmembrane region" description="Helical" evidence="12">
    <location>
        <begin position="127"/>
        <end position="154"/>
    </location>
</feature>
<evidence type="ECO:0000256" key="11">
    <source>
        <dbReference type="RuleBase" id="RU362091"/>
    </source>
</evidence>
<comment type="similarity">
    <text evidence="2 11">Belongs to the sodium:solute symporter (SSF) (TC 2.A.21) family.</text>
</comment>
<proteinExistence type="inferred from homology"/>
<dbReference type="Gene3D" id="1.20.1730.10">
    <property type="entry name" value="Sodium/glucose cotransporter"/>
    <property type="match status" value="1"/>
</dbReference>
<feature type="transmembrane region" description="Helical" evidence="12">
    <location>
        <begin position="43"/>
        <end position="66"/>
    </location>
</feature>
<evidence type="ECO:0000256" key="2">
    <source>
        <dbReference type="ARBA" id="ARBA00006434"/>
    </source>
</evidence>
<dbReference type="InterPro" id="IPR051163">
    <property type="entry name" value="Sodium:Solute_Symporter_SSF"/>
</dbReference>
<dbReference type="PROSITE" id="PS50283">
    <property type="entry name" value="NA_SOLUT_SYMP_3"/>
    <property type="match status" value="1"/>
</dbReference>
<evidence type="ECO:0000256" key="7">
    <source>
        <dbReference type="ARBA" id="ARBA00023053"/>
    </source>
</evidence>
<keyword evidence="9 12" id="KW-0472">Membrane</keyword>
<evidence type="ECO:0000256" key="9">
    <source>
        <dbReference type="ARBA" id="ARBA00023136"/>
    </source>
</evidence>
<keyword evidence="4" id="KW-1003">Cell membrane</keyword>
<organism evidence="13 14">
    <name type="scientific">Fibrivirga algicola</name>
    <dbReference type="NCBI Taxonomy" id="2950420"/>
    <lineage>
        <taxon>Bacteria</taxon>
        <taxon>Pseudomonadati</taxon>
        <taxon>Bacteroidota</taxon>
        <taxon>Cytophagia</taxon>
        <taxon>Cytophagales</taxon>
        <taxon>Spirosomataceae</taxon>
        <taxon>Fibrivirga</taxon>
    </lineage>
</organism>
<keyword evidence="6 12" id="KW-1133">Transmembrane helix</keyword>
<keyword evidence="10" id="KW-0739">Sodium transport</keyword>
<feature type="transmembrane region" description="Helical" evidence="12">
    <location>
        <begin position="324"/>
        <end position="346"/>
    </location>
</feature>
<feature type="transmembrane region" description="Helical" evidence="12">
    <location>
        <begin position="160"/>
        <end position="178"/>
    </location>
</feature>
<name>A0ABX0QFP6_9BACT</name>
<dbReference type="Pfam" id="PF00474">
    <property type="entry name" value="SSF"/>
    <property type="match status" value="1"/>
</dbReference>
<evidence type="ECO:0000256" key="8">
    <source>
        <dbReference type="ARBA" id="ARBA00023065"/>
    </source>
</evidence>
<protein>
    <submittedName>
        <fullName evidence="13">Sodium:solute symporter</fullName>
    </submittedName>
</protein>
<dbReference type="EMBL" id="WAEL01000004">
    <property type="protein sequence ID" value="NID10857.1"/>
    <property type="molecule type" value="Genomic_DNA"/>
</dbReference>
<evidence type="ECO:0000313" key="14">
    <source>
        <dbReference type="Proteomes" id="UP000606008"/>
    </source>
</evidence>
<dbReference type="PANTHER" id="PTHR42985:SF47">
    <property type="entry name" value="INTEGRAL MEMBRANE TRANSPORT PROTEIN"/>
    <property type="match status" value="1"/>
</dbReference>
<keyword evidence="5 12" id="KW-0812">Transmembrane</keyword>
<reference evidence="13" key="1">
    <citation type="submission" date="2024-05" db="EMBL/GenBank/DDBJ databases">
        <authorList>
            <person name="Jung D.-H."/>
        </authorList>
    </citation>
    <scope>NUCLEOTIDE SEQUENCE</scope>
    <source>
        <strain evidence="13">JA-25</strain>
    </source>
</reference>
<dbReference type="InterPro" id="IPR001734">
    <property type="entry name" value="Na/solute_symporter"/>
</dbReference>
<evidence type="ECO:0000256" key="12">
    <source>
        <dbReference type="SAM" id="Phobius"/>
    </source>
</evidence>
<evidence type="ECO:0000256" key="5">
    <source>
        <dbReference type="ARBA" id="ARBA00022692"/>
    </source>
</evidence>
<feature type="transmembrane region" description="Helical" evidence="12">
    <location>
        <begin position="379"/>
        <end position="399"/>
    </location>
</feature>
<dbReference type="InterPro" id="IPR038377">
    <property type="entry name" value="Na/Glc_symporter_sf"/>
</dbReference>
<feature type="transmembrane region" description="Helical" evidence="12">
    <location>
        <begin position="405"/>
        <end position="425"/>
    </location>
</feature>
<feature type="transmembrane region" description="Helical" evidence="12">
    <location>
        <begin position="6"/>
        <end position="23"/>
    </location>
</feature>